<proteinExistence type="predicted"/>
<dbReference type="EMBL" id="FCNL01000042">
    <property type="protein sequence ID" value="CVI25357.1"/>
    <property type="molecule type" value="Genomic_DNA"/>
</dbReference>
<dbReference type="Proteomes" id="UP000192074">
    <property type="component" value="Unassembled WGS sequence"/>
</dbReference>
<evidence type="ECO:0000313" key="2">
    <source>
        <dbReference type="Proteomes" id="UP000192074"/>
    </source>
</evidence>
<organism evidence="1 2">
    <name type="scientific">Agrobacterium tumefaciens str. B6</name>
    <dbReference type="NCBI Taxonomy" id="1183423"/>
    <lineage>
        <taxon>Bacteria</taxon>
        <taxon>Pseudomonadati</taxon>
        <taxon>Pseudomonadota</taxon>
        <taxon>Alphaproteobacteria</taxon>
        <taxon>Hyphomicrobiales</taxon>
        <taxon>Rhizobiaceae</taxon>
        <taxon>Rhizobium/Agrobacterium group</taxon>
        <taxon>Agrobacterium</taxon>
        <taxon>Agrobacterium tumefaciens complex</taxon>
    </lineage>
</organism>
<name>A0A822VBP8_AGRTU</name>
<accession>A0A822VBP8</accession>
<gene>
    <name evidence="1" type="ORF">AGR4A_pAt30172</name>
</gene>
<protein>
    <submittedName>
        <fullName evidence="1">Uncharacterized protein</fullName>
    </submittedName>
</protein>
<evidence type="ECO:0000313" key="1">
    <source>
        <dbReference type="EMBL" id="CVI25357.1"/>
    </source>
</evidence>
<sequence length="81" mass="8952">MQLNQIVVATRSVLWSLLDGPQKRFANLFDIEGKSYVVDFKHISIERNIHASSYRKWKRAGALPIPEPLGRGSGAAESGGD</sequence>
<comment type="caution">
    <text evidence="1">The sequence shown here is derived from an EMBL/GenBank/DDBJ whole genome shotgun (WGS) entry which is preliminary data.</text>
</comment>
<reference evidence="1 2" key="1">
    <citation type="submission" date="2016-01" db="EMBL/GenBank/DDBJ databases">
        <authorList>
            <person name="Regsiter A."/>
            <person name="william w."/>
        </authorList>
    </citation>
    <scope>NUCLEOTIDE SEQUENCE [LARGE SCALE GENOMIC DNA]</scope>
    <source>
        <strain evidence="1 2">B6</strain>
    </source>
</reference>
<dbReference type="AlphaFoldDB" id="A0A822VBP8"/>